<dbReference type="SMART" id="SM00382">
    <property type="entry name" value="AAA"/>
    <property type="match status" value="1"/>
</dbReference>
<dbReference type="InterPro" id="IPR039421">
    <property type="entry name" value="Type_1_exporter"/>
</dbReference>
<dbReference type="PANTHER" id="PTHR24221:SF646">
    <property type="entry name" value="HAEMOLYSIN SECRETION ATP-BINDING PROTEIN"/>
    <property type="match status" value="1"/>
</dbReference>
<keyword evidence="6 12" id="KW-0067">ATP-binding</keyword>
<proteinExistence type="inferred from homology"/>
<evidence type="ECO:0000313" key="13">
    <source>
        <dbReference type="Proteomes" id="UP000077381"/>
    </source>
</evidence>
<keyword evidence="3" id="KW-1003">Cell membrane</keyword>
<dbReference type="PROSITE" id="PS50893">
    <property type="entry name" value="ABC_TRANSPORTER_2"/>
    <property type="match status" value="1"/>
</dbReference>
<evidence type="ECO:0000256" key="8">
    <source>
        <dbReference type="ARBA" id="ARBA00023136"/>
    </source>
</evidence>
<feature type="transmembrane region" description="Helical" evidence="10">
    <location>
        <begin position="180"/>
        <end position="199"/>
    </location>
</feature>
<protein>
    <submittedName>
        <fullName evidence="12">Putative multidrug export ATP-binding/permease protein</fullName>
        <ecNumber evidence="12">3.6.3.-</ecNumber>
    </submittedName>
</protein>
<dbReference type="Pfam" id="PF00005">
    <property type="entry name" value="ABC_tran"/>
    <property type="match status" value="1"/>
</dbReference>
<sequence>MNRLNSAQPSQRSPHSPLTRRIALLRPLRTVPRPLLAGISLLLLAQALLPAATAVAMGQLVGRAERLTGDGVLGGLLWPLAAFTVLLLAAHLLESFIEPLEWLLKARIVGAHRAALLRRAVSVPTIGALEQPRTQQLVQAASADPENWTERTPADGAAAQLRFISAACGFVASSAVLAAFAWWAVPVILLPVVALRIRFVGRFTELIRQWLTRADRAQQGGVWAEAMTSPSTGKDVRTFGLAEWMLVEQRRHLLGMFEPLWRRTVHASWENIGHGMVVLGCLLAVFVPAAASGADGTQSAAVATAVLSAGWSLVSLVDYADGRDVAGASAAIEATEELEKLLPVPDDAAALPAGRVPRQGTKMPDGPLHVRFEGVSFRYPGTERTVLDGLDLEIRPGELLAVVGLNGAGKSTLIKLLSGLYEPTGGRLTANGTDLADLTPDAWRRRISVVFQDFVRYELSAADNVTLGQAAVPREETALEAAARDAGLTAVLERLPHGWDTPLARSRTDGVDLSGGQWQQVVLARALYAVHTGSRLLVLDEPTAHLDVRTEFDVFDRLARARGDDTSVVLISHRLSTVRQADRIVLLDGGRITESGTHDELIARQGAYAEMFAIQAERFRRGHEDRIEEGEYGIA</sequence>
<reference evidence="12 13" key="1">
    <citation type="submission" date="2015-12" db="EMBL/GenBank/DDBJ databases">
        <title>Genome sequence of Streptomyces sp. G25.</title>
        <authorList>
            <person name="Poehlein A."/>
            <person name="Roettig A."/>
            <person name="Hiessl S."/>
            <person name="Hauschild P."/>
            <person name="Schauer J."/>
            <person name="Madkour M.H."/>
            <person name="Al-Ansari A.M."/>
            <person name="Almakishah N.H."/>
            <person name="Steinbuechel A."/>
            <person name="Daniel R."/>
        </authorList>
    </citation>
    <scope>NUCLEOTIDE SEQUENCE [LARGE SCALE GENOMIC DNA]</scope>
    <source>
        <strain evidence="13">G25(2015)</strain>
    </source>
</reference>
<comment type="similarity">
    <text evidence="9">Belongs to the ABC transporter superfamily. Lipid exporter (TC 3.A.1.106) family.</text>
</comment>
<keyword evidence="13" id="KW-1185">Reference proteome</keyword>
<dbReference type="AlphaFoldDB" id="A0A177HXB9"/>
<accession>A0A177HXB9</accession>
<evidence type="ECO:0000256" key="3">
    <source>
        <dbReference type="ARBA" id="ARBA00022475"/>
    </source>
</evidence>
<dbReference type="FunFam" id="3.40.50.300:FF:000299">
    <property type="entry name" value="ABC transporter ATP-binding protein/permease"/>
    <property type="match status" value="1"/>
</dbReference>
<dbReference type="EC" id="3.6.3.-" evidence="12"/>
<evidence type="ECO:0000256" key="2">
    <source>
        <dbReference type="ARBA" id="ARBA00022448"/>
    </source>
</evidence>
<evidence type="ECO:0000256" key="1">
    <source>
        <dbReference type="ARBA" id="ARBA00004651"/>
    </source>
</evidence>
<feature type="transmembrane region" description="Helical" evidence="10">
    <location>
        <begin position="35"/>
        <end position="60"/>
    </location>
</feature>
<dbReference type="RefSeq" id="WP_198547276.1">
    <property type="nucleotide sequence ID" value="NZ_LOHS01000046.1"/>
</dbReference>
<dbReference type="GO" id="GO:0034040">
    <property type="term" value="F:ATPase-coupled lipid transmembrane transporter activity"/>
    <property type="evidence" value="ECO:0007669"/>
    <property type="project" value="TreeGrafter"/>
</dbReference>
<evidence type="ECO:0000256" key="4">
    <source>
        <dbReference type="ARBA" id="ARBA00022692"/>
    </source>
</evidence>
<dbReference type="GO" id="GO:0005524">
    <property type="term" value="F:ATP binding"/>
    <property type="evidence" value="ECO:0007669"/>
    <property type="project" value="UniProtKB-KW"/>
</dbReference>
<name>A0A177HXB9_9ACTN</name>
<evidence type="ECO:0000256" key="6">
    <source>
        <dbReference type="ARBA" id="ARBA00022840"/>
    </source>
</evidence>
<dbReference type="InterPro" id="IPR003439">
    <property type="entry name" value="ABC_transporter-like_ATP-bd"/>
</dbReference>
<keyword evidence="8 10" id="KW-0472">Membrane</keyword>
<organism evidence="12 13">
    <name type="scientific">Streptomyces jeddahensis</name>
    <dbReference type="NCBI Taxonomy" id="1716141"/>
    <lineage>
        <taxon>Bacteria</taxon>
        <taxon>Bacillati</taxon>
        <taxon>Actinomycetota</taxon>
        <taxon>Actinomycetes</taxon>
        <taxon>Kitasatosporales</taxon>
        <taxon>Streptomycetaceae</taxon>
        <taxon>Streptomyces</taxon>
    </lineage>
</organism>
<feature type="domain" description="ABC transporter" evidence="11">
    <location>
        <begin position="370"/>
        <end position="614"/>
    </location>
</feature>
<evidence type="ECO:0000256" key="10">
    <source>
        <dbReference type="SAM" id="Phobius"/>
    </source>
</evidence>
<keyword evidence="7 10" id="KW-1133">Transmembrane helix</keyword>
<keyword evidence="5" id="KW-0547">Nucleotide-binding</keyword>
<feature type="transmembrane region" description="Helical" evidence="10">
    <location>
        <begin position="72"/>
        <end position="93"/>
    </location>
</feature>
<dbReference type="GO" id="GO:0005886">
    <property type="term" value="C:plasma membrane"/>
    <property type="evidence" value="ECO:0007669"/>
    <property type="project" value="UniProtKB-SubCell"/>
</dbReference>
<dbReference type="GO" id="GO:0016887">
    <property type="term" value="F:ATP hydrolysis activity"/>
    <property type="evidence" value="ECO:0007669"/>
    <property type="project" value="InterPro"/>
</dbReference>
<dbReference type="STRING" id="1716141.STSP_12710"/>
<keyword evidence="12" id="KW-0378">Hydrolase</keyword>
<evidence type="ECO:0000256" key="5">
    <source>
        <dbReference type="ARBA" id="ARBA00022741"/>
    </source>
</evidence>
<dbReference type="InterPro" id="IPR027417">
    <property type="entry name" value="P-loop_NTPase"/>
</dbReference>
<dbReference type="Gene3D" id="1.20.1560.10">
    <property type="entry name" value="ABC transporter type 1, transmembrane domain"/>
    <property type="match status" value="1"/>
</dbReference>
<gene>
    <name evidence="12" type="ORF">STSP_12710</name>
</gene>
<evidence type="ECO:0000313" key="12">
    <source>
        <dbReference type="EMBL" id="OAH15350.1"/>
    </source>
</evidence>
<dbReference type="Proteomes" id="UP000077381">
    <property type="component" value="Unassembled WGS sequence"/>
</dbReference>
<dbReference type="InterPro" id="IPR003593">
    <property type="entry name" value="AAA+_ATPase"/>
</dbReference>
<comment type="caution">
    <text evidence="12">The sequence shown here is derived from an EMBL/GenBank/DDBJ whole genome shotgun (WGS) entry which is preliminary data.</text>
</comment>
<evidence type="ECO:0000256" key="9">
    <source>
        <dbReference type="ARBA" id="ARBA00061644"/>
    </source>
</evidence>
<dbReference type="PATRIC" id="fig|1716141.3.peg.1343"/>
<dbReference type="EMBL" id="LOHS01000046">
    <property type="protein sequence ID" value="OAH15350.1"/>
    <property type="molecule type" value="Genomic_DNA"/>
</dbReference>
<feature type="transmembrane region" description="Helical" evidence="10">
    <location>
        <begin position="272"/>
        <end position="291"/>
    </location>
</feature>
<keyword evidence="4 10" id="KW-0812">Transmembrane</keyword>
<keyword evidence="2" id="KW-0813">Transport</keyword>
<dbReference type="InterPro" id="IPR036640">
    <property type="entry name" value="ABC1_TM_sf"/>
</dbReference>
<comment type="subcellular location">
    <subcellularLocation>
        <location evidence="1">Cell membrane</location>
        <topology evidence="1">Multi-pass membrane protein</topology>
    </subcellularLocation>
</comment>
<dbReference type="PANTHER" id="PTHR24221">
    <property type="entry name" value="ATP-BINDING CASSETTE SUB-FAMILY B"/>
    <property type="match status" value="1"/>
</dbReference>
<dbReference type="Gene3D" id="3.40.50.300">
    <property type="entry name" value="P-loop containing nucleotide triphosphate hydrolases"/>
    <property type="match status" value="1"/>
</dbReference>
<evidence type="ECO:0000256" key="7">
    <source>
        <dbReference type="ARBA" id="ARBA00022989"/>
    </source>
</evidence>
<dbReference type="SUPFAM" id="SSF52540">
    <property type="entry name" value="P-loop containing nucleoside triphosphate hydrolases"/>
    <property type="match status" value="1"/>
</dbReference>
<dbReference type="SUPFAM" id="SSF90123">
    <property type="entry name" value="ABC transporter transmembrane region"/>
    <property type="match status" value="1"/>
</dbReference>
<evidence type="ECO:0000259" key="11">
    <source>
        <dbReference type="PROSITE" id="PS50893"/>
    </source>
</evidence>